<evidence type="ECO:0000313" key="2">
    <source>
        <dbReference type="EMBL" id="CAF9935960.1"/>
    </source>
</evidence>
<dbReference type="OrthoDB" id="4676at2759"/>
<feature type="compositionally biased region" description="Basic and acidic residues" evidence="1">
    <location>
        <begin position="47"/>
        <end position="61"/>
    </location>
</feature>
<evidence type="ECO:0008006" key="4">
    <source>
        <dbReference type="Google" id="ProtNLM"/>
    </source>
</evidence>
<feature type="compositionally biased region" description="Basic and acidic residues" evidence="1">
    <location>
        <begin position="1"/>
        <end position="14"/>
    </location>
</feature>
<dbReference type="InterPro" id="IPR011257">
    <property type="entry name" value="DNA_glycosylase"/>
</dbReference>
<dbReference type="GO" id="GO:0003824">
    <property type="term" value="F:catalytic activity"/>
    <property type="evidence" value="ECO:0007669"/>
    <property type="project" value="InterPro"/>
</dbReference>
<dbReference type="Gene3D" id="1.10.340.30">
    <property type="entry name" value="Hypothetical protein, domain 2"/>
    <property type="match status" value="1"/>
</dbReference>
<dbReference type="Proteomes" id="UP000664534">
    <property type="component" value="Unassembled WGS sequence"/>
</dbReference>
<protein>
    <recommendedName>
        <fullName evidence="4">HhH-GPD domain-containing protein</fullName>
    </recommendedName>
</protein>
<gene>
    <name evidence="2" type="ORF">IMSHALPRED_010408</name>
</gene>
<dbReference type="AlphaFoldDB" id="A0A8H3IZ78"/>
<dbReference type="SUPFAM" id="SSF48150">
    <property type="entry name" value="DNA-glycosylase"/>
    <property type="match status" value="1"/>
</dbReference>
<name>A0A8H3IZ78_9LECA</name>
<accession>A0A8H3IZ78</accession>
<dbReference type="GO" id="GO:0006281">
    <property type="term" value="P:DNA repair"/>
    <property type="evidence" value="ECO:0007669"/>
    <property type="project" value="InterPro"/>
</dbReference>
<feature type="region of interest" description="Disordered" evidence="1">
    <location>
        <begin position="1"/>
        <end position="91"/>
    </location>
</feature>
<dbReference type="EMBL" id="CAJPDT010000087">
    <property type="protein sequence ID" value="CAF9935960.1"/>
    <property type="molecule type" value="Genomic_DNA"/>
</dbReference>
<sequence length="299" mass="33225">MARTRAQDHPDAPKPKYASEGSKLQGHITATAGDHQKTNRCKVKKRKVEDMEKASREKAEDQQAPASKKSKTADSTSPEDTKPGSSAIDTSKSNALLSSYGVHPLQDTSLSKKNEPTPETVLSLLYLAMLTSARISHELAYRSLQCLIEAGYQDIETLKKSTWQERTEVLTKGGYRRYREKTATALGELAEFIEKKYHNDLNNLLKKADSSPSKVRQLLQEVKGIGKVGTNIFFDAAQGIWPFLAPFIDPRSMETAKYCGLGSNVDALWDAVGKDPVEMCRLSSALTMVRLEKKVKEFQ</sequence>
<reference evidence="2" key="1">
    <citation type="submission" date="2021-03" db="EMBL/GenBank/DDBJ databases">
        <authorList>
            <person name="Tagirdzhanova G."/>
        </authorList>
    </citation>
    <scope>NUCLEOTIDE SEQUENCE</scope>
</reference>
<proteinExistence type="predicted"/>
<evidence type="ECO:0000256" key="1">
    <source>
        <dbReference type="SAM" id="MobiDB-lite"/>
    </source>
</evidence>
<comment type="caution">
    <text evidence="2">The sequence shown here is derived from an EMBL/GenBank/DDBJ whole genome shotgun (WGS) entry which is preliminary data.</text>
</comment>
<keyword evidence="3" id="KW-1185">Reference proteome</keyword>
<organism evidence="2 3">
    <name type="scientific">Imshaugia aleurites</name>
    <dbReference type="NCBI Taxonomy" id="172621"/>
    <lineage>
        <taxon>Eukaryota</taxon>
        <taxon>Fungi</taxon>
        <taxon>Dikarya</taxon>
        <taxon>Ascomycota</taxon>
        <taxon>Pezizomycotina</taxon>
        <taxon>Lecanoromycetes</taxon>
        <taxon>OSLEUM clade</taxon>
        <taxon>Lecanoromycetidae</taxon>
        <taxon>Lecanorales</taxon>
        <taxon>Lecanorineae</taxon>
        <taxon>Parmeliaceae</taxon>
        <taxon>Imshaugia</taxon>
    </lineage>
</organism>
<evidence type="ECO:0000313" key="3">
    <source>
        <dbReference type="Proteomes" id="UP000664534"/>
    </source>
</evidence>